<reference evidence="1 2" key="1">
    <citation type="submission" date="2023-06" db="EMBL/GenBank/DDBJ databases">
        <authorList>
            <person name="Feng G."/>
            <person name="Li J."/>
            <person name="Zhu H."/>
        </authorList>
    </citation>
    <scope>NUCLEOTIDE SEQUENCE [LARGE SCALE GENOMIC DNA]</scope>
    <source>
        <strain evidence="1 2">RHCKG23</strain>
    </source>
</reference>
<accession>A0ABT7T986</accession>
<name>A0ABT7T986_9MICO</name>
<dbReference type="GO" id="GO:0016740">
    <property type="term" value="F:transferase activity"/>
    <property type="evidence" value="ECO:0007669"/>
    <property type="project" value="UniProtKB-KW"/>
</dbReference>
<dbReference type="EMBL" id="JAUCML010000009">
    <property type="protein sequence ID" value="MDM7886151.1"/>
    <property type="molecule type" value="Genomic_DNA"/>
</dbReference>
<proteinExistence type="predicted"/>
<sequence length="157" mass="17405">MGGGLAVKRVLFVCSSGGHLDQLLALVPAPEGVEVAVATFLKPDAVAKLEGFRVHGLHWPTNRSVTALFKNLRIALRVLRTERPDIIVSSGAAGAVPFFWVGRLLFRTRNVFIECIDRLDNPTLTARLVRPVTHTFVAQWPEQLVEFPRRTEVSPSR</sequence>
<organism evidence="1 2">
    <name type="scientific">Curtobacterium citri</name>
    <dbReference type="NCBI Taxonomy" id="3055139"/>
    <lineage>
        <taxon>Bacteria</taxon>
        <taxon>Bacillati</taxon>
        <taxon>Actinomycetota</taxon>
        <taxon>Actinomycetes</taxon>
        <taxon>Micrococcales</taxon>
        <taxon>Microbacteriaceae</taxon>
        <taxon>Curtobacterium</taxon>
    </lineage>
</organism>
<gene>
    <name evidence="1" type="ORF">QUG92_13640</name>
</gene>
<keyword evidence="1" id="KW-0808">Transferase</keyword>
<dbReference type="SUPFAM" id="SSF53756">
    <property type="entry name" value="UDP-Glycosyltransferase/glycogen phosphorylase"/>
    <property type="match status" value="1"/>
</dbReference>
<dbReference type="InterPro" id="IPR013969">
    <property type="entry name" value="Oligosacch_biosynth_Alg14"/>
</dbReference>
<protein>
    <submittedName>
        <fullName evidence="1">UDP-N-acetylglucosamine--LPS N-acetylglucosamine transferase</fullName>
    </submittedName>
</protein>
<evidence type="ECO:0000313" key="2">
    <source>
        <dbReference type="Proteomes" id="UP001237823"/>
    </source>
</evidence>
<dbReference type="RefSeq" id="WP_289459428.1">
    <property type="nucleotide sequence ID" value="NZ_JAUCML010000009.1"/>
</dbReference>
<keyword evidence="2" id="KW-1185">Reference proteome</keyword>
<dbReference type="Gene3D" id="3.40.50.2000">
    <property type="entry name" value="Glycogen Phosphorylase B"/>
    <property type="match status" value="1"/>
</dbReference>
<dbReference type="Pfam" id="PF08660">
    <property type="entry name" value="Alg14"/>
    <property type="match status" value="1"/>
</dbReference>
<dbReference type="Proteomes" id="UP001237823">
    <property type="component" value="Unassembled WGS sequence"/>
</dbReference>
<evidence type="ECO:0000313" key="1">
    <source>
        <dbReference type="EMBL" id="MDM7886151.1"/>
    </source>
</evidence>
<comment type="caution">
    <text evidence="1">The sequence shown here is derived from an EMBL/GenBank/DDBJ whole genome shotgun (WGS) entry which is preliminary data.</text>
</comment>